<accession>R4KQ31</accession>
<organism evidence="2 3">
    <name type="scientific">Desulfoscipio gibsoniae DSM 7213</name>
    <dbReference type="NCBI Taxonomy" id="767817"/>
    <lineage>
        <taxon>Bacteria</taxon>
        <taxon>Bacillati</taxon>
        <taxon>Bacillota</taxon>
        <taxon>Clostridia</taxon>
        <taxon>Eubacteriales</taxon>
        <taxon>Desulfallaceae</taxon>
        <taxon>Desulfoscipio</taxon>
    </lineage>
</organism>
<proteinExistence type="predicted"/>
<evidence type="ECO:0000256" key="1">
    <source>
        <dbReference type="SAM" id="Phobius"/>
    </source>
</evidence>
<feature type="transmembrane region" description="Helical" evidence="1">
    <location>
        <begin position="43"/>
        <end position="59"/>
    </location>
</feature>
<gene>
    <name evidence="2" type="ORF">Desgi_3335</name>
</gene>
<dbReference type="AlphaFoldDB" id="R4KQ31"/>
<reference evidence="2 3" key="1">
    <citation type="submission" date="2012-01" db="EMBL/GenBank/DDBJ databases">
        <title>Complete sequence of Desulfotomaculum gibsoniae DSM 7213.</title>
        <authorList>
            <consortium name="US DOE Joint Genome Institute"/>
            <person name="Lucas S."/>
            <person name="Han J."/>
            <person name="Lapidus A."/>
            <person name="Cheng J.-F."/>
            <person name="Goodwin L."/>
            <person name="Pitluck S."/>
            <person name="Peters L."/>
            <person name="Ovchinnikova G."/>
            <person name="Teshima H."/>
            <person name="Detter J.C."/>
            <person name="Han C."/>
            <person name="Tapia R."/>
            <person name="Land M."/>
            <person name="Hauser L."/>
            <person name="Kyrpides N."/>
            <person name="Ivanova N."/>
            <person name="Pagani I."/>
            <person name="Parshina S."/>
            <person name="Plugge C."/>
            <person name="Muyzer G."/>
            <person name="Kuever J."/>
            <person name="Ivanova A."/>
            <person name="Nazina T."/>
            <person name="Klenk H.-P."/>
            <person name="Brambilla E."/>
            <person name="Spring S."/>
            <person name="Stams A.F."/>
            <person name="Woyke T."/>
        </authorList>
    </citation>
    <scope>NUCLEOTIDE SEQUENCE [LARGE SCALE GENOMIC DNA]</scope>
    <source>
        <strain evidence="2 3">DSM 7213</strain>
    </source>
</reference>
<keyword evidence="1" id="KW-0812">Transmembrane</keyword>
<keyword evidence="1" id="KW-0472">Membrane</keyword>
<keyword evidence="3" id="KW-1185">Reference proteome</keyword>
<dbReference type="HOGENOM" id="CLU_2492744_0_0_9"/>
<name>R4KQ31_9FIRM</name>
<dbReference type="KEGG" id="dgi:Desgi_3335"/>
<keyword evidence="1" id="KW-1133">Transmembrane helix</keyword>
<evidence type="ECO:0000313" key="2">
    <source>
        <dbReference type="EMBL" id="AGL02680.1"/>
    </source>
</evidence>
<dbReference type="Proteomes" id="UP000013520">
    <property type="component" value="Chromosome"/>
</dbReference>
<protein>
    <submittedName>
        <fullName evidence="2">Uncharacterized protein</fullName>
    </submittedName>
</protein>
<sequence>MRFFNSWHDMKVDNSIEEKLCLLHTKKKINAHKKTRSGQNRRAWFSIAFFLFFYGSTFSERCKYWWKKYSPTATSTANKAKAVKVV</sequence>
<dbReference type="EMBL" id="CP003273">
    <property type="protein sequence ID" value="AGL02680.1"/>
    <property type="molecule type" value="Genomic_DNA"/>
</dbReference>
<evidence type="ECO:0000313" key="3">
    <source>
        <dbReference type="Proteomes" id="UP000013520"/>
    </source>
</evidence>